<protein>
    <recommendedName>
        <fullName evidence="5">Pyruvate kinase</fullName>
        <ecNumber evidence="4">2.7.1.40</ecNumber>
    </recommendedName>
</protein>
<dbReference type="EC" id="2.7.1.40" evidence="4"/>
<evidence type="ECO:0000256" key="8">
    <source>
        <dbReference type="ARBA" id="ARBA00022741"/>
    </source>
</evidence>
<evidence type="ECO:0000256" key="6">
    <source>
        <dbReference type="ARBA" id="ARBA00022679"/>
    </source>
</evidence>
<dbReference type="RefSeq" id="WP_245755143.1">
    <property type="nucleotide sequence ID" value="NZ_FOTS01000075.1"/>
</dbReference>
<dbReference type="Gene3D" id="3.20.20.60">
    <property type="entry name" value="Phosphoenolpyruvate-binding domains"/>
    <property type="match status" value="1"/>
</dbReference>
<dbReference type="Proteomes" id="UP000199520">
    <property type="component" value="Unassembled WGS sequence"/>
</dbReference>
<dbReference type="EMBL" id="FOTS01000075">
    <property type="protein sequence ID" value="SFM32210.1"/>
    <property type="molecule type" value="Genomic_DNA"/>
</dbReference>
<evidence type="ECO:0000256" key="13">
    <source>
        <dbReference type="ARBA" id="ARBA00023317"/>
    </source>
</evidence>
<sequence length="106" mass="11587">MIKKTKIVCTMGPSTGKQEIMEKLIDAGMNVARFNFSHGDHAEHSVRINMLRAAAAAAKKPVALLLDTKGPEMRLGNFVEGKVTIEQGQKFILTSRDVEGTKEICS</sequence>
<dbReference type="GO" id="GO:0030955">
    <property type="term" value="F:potassium ion binding"/>
    <property type="evidence" value="ECO:0007669"/>
    <property type="project" value="InterPro"/>
</dbReference>
<evidence type="ECO:0000256" key="11">
    <source>
        <dbReference type="ARBA" id="ARBA00022842"/>
    </source>
</evidence>
<dbReference type="InterPro" id="IPR040442">
    <property type="entry name" value="Pyrv_kinase-like_dom_sf"/>
</dbReference>
<evidence type="ECO:0000256" key="12">
    <source>
        <dbReference type="ARBA" id="ARBA00023152"/>
    </source>
</evidence>
<accession>A0A1I4PXP1</accession>
<evidence type="ECO:0000256" key="4">
    <source>
        <dbReference type="ARBA" id="ARBA00012142"/>
    </source>
</evidence>
<dbReference type="STRING" id="1123291.SAMN04490355_107512"/>
<dbReference type="InterPro" id="IPR011037">
    <property type="entry name" value="Pyrv_Knase-like_insert_dom_sf"/>
</dbReference>
<comment type="cofactor">
    <cofactor evidence="1">
        <name>K(+)</name>
        <dbReference type="ChEBI" id="CHEBI:29103"/>
    </cofactor>
</comment>
<evidence type="ECO:0000256" key="7">
    <source>
        <dbReference type="ARBA" id="ARBA00022723"/>
    </source>
</evidence>
<dbReference type="PANTHER" id="PTHR11817">
    <property type="entry name" value="PYRUVATE KINASE"/>
    <property type="match status" value="1"/>
</dbReference>
<keyword evidence="13 15" id="KW-0670">Pyruvate</keyword>
<dbReference type="UniPathway" id="UPA00109">
    <property type="reaction ID" value="UER00188"/>
</dbReference>
<evidence type="ECO:0000256" key="10">
    <source>
        <dbReference type="ARBA" id="ARBA00022840"/>
    </source>
</evidence>
<dbReference type="GO" id="GO:0016301">
    <property type="term" value="F:kinase activity"/>
    <property type="evidence" value="ECO:0007669"/>
    <property type="project" value="UniProtKB-KW"/>
</dbReference>
<keyword evidence="11" id="KW-0460">Magnesium</keyword>
<evidence type="ECO:0000256" key="9">
    <source>
        <dbReference type="ARBA" id="ARBA00022777"/>
    </source>
</evidence>
<feature type="domain" description="Pyruvate kinase barrel" evidence="14">
    <location>
        <begin position="3"/>
        <end position="97"/>
    </location>
</feature>
<gene>
    <name evidence="15" type="ORF">SAMN04490355_107512</name>
</gene>
<evidence type="ECO:0000313" key="16">
    <source>
        <dbReference type="Proteomes" id="UP000199520"/>
    </source>
</evidence>
<dbReference type="Gene3D" id="2.40.33.10">
    <property type="entry name" value="PK beta-barrel domain-like"/>
    <property type="match status" value="1"/>
</dbReference>
<dbReference type="GO" id="GO:0000287">
    <property type="term" value="F:magnesium ion binding"/>
    <property type="evidence" value="ECO:0007669"/>
    <property type="project" value="InterPro"/>
</dbReference>
<keyword evidence="7" id="KW-0479">Metal-binding</keyword>
<comment type="pathway">
    <text evidence="2">Carbohydrate degradation; glycolysis; pyruvate from D-glyceraldehyde 3-phosphate: step 5/5.</text>
</comment>
<keyword evidence="6" id="KW-0808">Transferase</keyword>
<keyword evidence="12" id="KW-0324">Glycolysis</keyword>
<keyword evidence="10" id="KW-0067">ATP-binding</keyword>
<evidence type="ECO:0000256" key="2">
    <source>
        <dbReference type="ARBA" id="ARBA00004997"/>
    </source>
</evidence>
<organism evidence="15 16">
    <name type="scientific">Pelosinus propionicus DSM 13327</name>
    <dbReference type="NCBI Taxonomy" id="1123291"/>
    <lineage>
        <taxon>Bacteria</taxon>
        <taxon>Bacillati</taxon>
        <taxon>Bacillota</taxon>
        <taxon>Negativicutes</taxon>
        <taxon>Selenomonadales</taxon>
        <taxon>Sporomusaceae</taxon>
        <taxon>Pelosinus</taxon>
    </lineage>
</organism>
<keyword evidence="8" id="KW-0547">Nucleotide-binding</keyword>
<dbReference type="AlphaFoldDB" id="A0A1I4PXP1"/>
<feature type="non-terminal residue" evidence="15">
    <location>
        <position position="106"/>
    </location>
</feature>
<evidence type="ECO:0000256" key="1">
    <source>
        <dbReference type="ARBA" id="ARBA00001958"/>
    </source>
</evidence>
<dbReference type="InterPro" id="IPR001697">
    <property type="entry name" value="Pyr_Knase"/>
</dbReference>
<dbReference type="SUPFAM" id="SSF50800">
    <property type="entry name" value="PK beta-barrel domain-like"/>
    <property type="match status" value="1"/>
</dbReference>
<dbReference type="InterPro" id="IPR015806">
    <property type="entry name" value="Pyrv_Knase_insert_dom_sf"/>
</dbReference>
<evidence type="ECO:0000259" key="14">
    <source>
        <dbReference type="Pfam" id="PF00224"/>
    </source>
</evidence>
<comment type="similarity">
    <text evidence="3">Belongs to the pyruvate kinase family.</text>
</comment>
<evidence type="ECO:0000313" key="15">
    <source>
        <dbReference type="EMBL" id="SFM32210.1"/>
    </source>
</evidence>
<keyword evidence="16" id="KW-1185">Reference proteome</keyword>
<dbReference type="SUPFAM" id="SSF51621">
    <property type="entry name" value="Phosphoenolpyruvate/pyruvate domain"/>
    <property type="match status" value="1"/>
</dbReference>
<dbReference type="GO" id="GO:0004743">
    <property type="term" value="F:pyruvate kinase activity"/>
    <property type="evidence" value="ECO:0007669"/>
    <property type="project" value="UniProtKB-EC"/>
</dbReference>
<dbReference type="GO" id="GO:0005524">
    <property type="term" value="F:ATP binding"/>
    <property type="evidence" value="ECO:0007669"/>
    <property type="project" value="UniProtKB-KW"/>
</dbReference>
<dbReference type="InterPro" id="IPR015793">
    <property type="entry name" value="Pyrv_Knase_brl"/>
</dbReference>
<evidence type="ECO:0000256" key="5">
    <source>
        <dbReference type="ARBA" id="ARBA00018587"/>
    </source>
</evidence>
<evidence type="ECO:0000256" key="3">
    <source>
        <dbReference type="ARBA" id="ARBA00008663"/>
    </source>
</evidence>
<reference evidence="16" key="1">
    <citation type="submission" date="2016-10" db="EMBL/GenBank/DDBJ databases">
        <authorList>
            <person name="Varghese N."/>
            <person name="Submissions S."/>
        </authorList>
    </citation>
    <scope>NUCLEOTIDE SEQUENCE [LARGE SCALE GENOMIC DNA]</scope>
    <source>
        <strain evidence="16">DSM 13327</strain>
    </source>
</reference>
<name>A0A1I4PXP1_9FIRM</name>
<dbReference type="InterPro" id="IPR015813">
    <property type="entry name" value="Pyrv/PenolPyrv_kinase-like_dom"/>
</dbReference>
<keyword evidence="9 15" id="KW-0418">Kinase</keyword>
<dbReference type="Pfam" id="PF00224">
    <property type="entry name" value="PK"/>
    <property type="match status" value="1"/>
</dbReference>
<proteinExistence type="inferred from homology"/>